<keyword evidence="1" id="KW-0812">Transmembrane</keyword>
<dbReference type="EMBL" id="LR633967">
    <property type="protein sequence ID" value="VUX56224.1"/>
    <property type="molecule type" value="Genomic_DNA"/>
</dbReference>
<feature type="transmembrane region" description="Helical" evidence="1">
    <location>
        <begin position="45"/>
        <end position="63"/>
    </location>
</feature>
<sequence>MKWWKKALIASLVWLVLVIGAGILHTELILHDELTPAQSEAVMERYGNVGGFGFVAIWIVLFLRRKPPTS</sequence>
<organism evidence="2">
    <name type="scientific">uncultured Woeseiaceae bacterium</name>
    <dbReference type="NCBI Taxonomy" id="1983305"/>
    <lineage>
        <taxon>Bacteria</taxon>
        <taxon>Pseudomonadati</taxon>
        <taxon>Pseudomonadota</taxon>
        <taxon>Gammaproteobacteria</taxon>
        <taxon>Woeseiales</taxon>
        <taxon>Woeseiaceae</taxon>
        <taxon>environmental samples</taxon>
    </lineage>
</organism>
<proteinExistence type="predicted"/>
<keyword evidence="1" id="KW-1133">Transmembrane helix</keyword>
<reference evidence="2" key="1">
    <citation type="submission" date="2019-07" db="EMBL/GenBank/DDBJ databases">
        <authorList>
            <person name="Weber M."/>
            <person name="Kostadinov I."/>
            <person name="Kostadinov D I."/>
        </authorList>
    </citation>
    <scope>NUCLEOTIDE SEQUENCE</scope>
    <source>
        <strain evidence="2">Gfbio:sag-sample-m06:053724c1-46a9-4a36-b237-ea2bf867836b</strain>
    </source>
</reference>
<protein>
    <submittedName>
        <fullName evidence="2">Uncharacterized protein</fullName>
    </submittedName>
</protein>
<dbReference type="AlphaFoldDB" id="A0A7D9D2P2"/>
<keyword evidence="1" id="KW-0472">Membrane</keyword>
<gene>
    <name evidence="2" type="ORF">JTBM06_V1_420002</name>
</gene>
<accession>A0A7D9D2P2</accession>
<evidence type="ECO:0000313" key="2">
    <source>
        <dbReference type="EMBL" id="VUX56224.1"/>
    </source>
</evidence>
<evidence type="ECO:0000256" key="1">
    <source>
        <dbReference type="SAM" id="Phobius"/>
    </source>
</evidence>
<name>A0A7D9D2P2_9GAMM</name>